<accession>A0A2S5GH48</accession>
<sequence>MYQKTVNSPLGNLNIITDEEVLLKIVFEEDNGNWTNDFHPLLVKAERQLNEYFSGKRKTFDLPIAYEGTIFQKEVWTALKDIPYGTTLSYQELAGNIKRVRAVRAVGQANRRNPLPIIIPCHRVVGKNGSMTGYAGSQTDKKEILLNLEKQFM</sequence>
<evidence type="ECO:0000256" key="4">
    <source>
        <dbReference type="ARBA" id="ARBA00022603"/>
    </source>
</evidence>
<evidence type="ECO:0000256" key="8">
    <source>
        <dbReference type="ARBA" id="ARBA00049348"/>
    </source>
</evidence>
<evidence type="ECO:0000259" key="10">
    <source>
        <dbReference type="Pfam" id="PF01035"/>
    </source>
</evidence>
<dbReference type="PROSITE" id="PS00374">
    <property type="entry name" value="MGMT"/>
    <property type="match status" value="1"/>
</dbReference>
<evidence type="ECO:0000256" key="9">
    <source>
        <dbReference type="HAMAP-Rule" id="MF_00772"/>
    </source>
</evidence>
<dbReference type="EMBL" id="PREZ01000001">
    <property type="protein sequence ID" value="PPA72244.1"/>
    <property type="molecule type" value="Genomic_DNA"/>
</dbReference>
<keyword evidence="4 9" id="KW-0489">Methyltransferase</keyword>
<comment type="function">
    <text evidence="9">Involved in the cellular defense against the biological effects of O6-methylguanine (O6-MeG) and O4-methylthymine (O4-MeT) in DNA. Repairs the methylated nucleobase in DNA by stoichiometrically transferring the methyl group to a cysteine residue in the enzyme. This is a suicide reaction: the enzyme is irreversibly inactivated.</text>
</comment>
<dbReference type="FunFam" id="1.10.10.10:FF:000214">
    <property type="entry name" value="Methylated-DNA--protein-cysteine methyltransferase"/>
    <property type="match status" value="1"/>
</dbReference>
<keyword evidence="3 9" id="KW-0963">Cytoplasm</keyword>
<evidence type="ECO:0000259" key="11">
    <source>
        <dbReference type="Pfam" id="PF02870"/>
    </source>
</evidence>
<dbReference type="GO" id="GO:0006307">
    <property type="term" value="P:DNA alkylation repair"/>
    <property type="evidence" value="ECO:0007669"/>
    <property type="project" value="UniProtKB-UniRule"/>
</dbReference>
<dbReference type="SUPFAM" id="SSF53155">
    <property type="entry name" value="Methylated DNA-protein cysteine methyltransferase domain"/>
    <property type="match status" value="1"/>
</dbReference>
<dbReference type="OrthoDB" id="9802228at2"/>
<comment type="subcellular location">
    <subcellularLocation>
        <location evidence="9">Cytoplasm</location>
    </subcellularLocation>
</comment>
<dbReference type="CDD" id="cd06445">
    <property type="entry name" value="ATase"/>
    <property type="match status" value="1"/>
</dbReference>
<evidence type="ECO:0000256" key="3">
    <source>
        <dbReference type="ARBA" id="ARBA00022490"/>
    </source>
</evidence>
<comment type="similarity">
    <text evidence="2 9">Belongs to the MGMT family.</text>
</comment>
<evidence type="ECO:0000256" key="5">
    <source>
        <dbReference type="ARBA" id="ARBA00022679"/>
    </source>
</evidence>
<dbReference type="Pfam" id="PF01035">
    <property type="entry name" value="DNA_binding_1"/>
    <property type="match status" value="1"/>
</dbReference>
<comment type="miscellaneous">
    <text evidence="9">This enzyme catalyzes only one turnover and therefore is not strictly catalytic. According to one definition, an enzyme is a biocatalyst that acts repeatedly and over many reaction cycles.</text>
</comment>
<dbReference type="InterPro" id="IPR036217">
    <property type="entry name" value="MethylDNA_cys_MeTrfase_DNAb"/>
</dbReference>
<dbReference type="Gene3D" id="3.30.160.70">
    <property type="entry name" value="Methylated DNA-protein cysteine methyltransferase domain"/>
    <property type="match status" value="1"/>
</dbReference>
<comment type="caution">
    <text evidence="12">The sequence shown here is derived from an EMBL/GenBank/DDBJ whole genome shotgun (WGS) entry which is preliminary data.</text>
</comment>
<dbReference type="GO" id="GO:0005737">
    <property type="term" value="C:cytoplasm"/>
    <property type="evidence" value="ECO:0007669"/>
    <property type="project" value="UniProtKB-SubCell"/>
</dbReference>
<proteinExistence type="inferred from homology"/>
<dbReference type="Pfam" id="PF02870">
    <property type="entry name" value="Methyltransf_1N"/>
    <property type="match status" value="1"/>
</dbReference>
<dbReference type="InterPro" id="IPR036631">
    <property type="entry name" value="MGMT_N_sf"/>
</dbReference>
<keyword evidence="13" id="KW-1185">Reference proteome</keyword>
<feature type="domain" description="Methylated-DNA-[protein]-cysteine S-methyltransferase DNA binding" evidence="10">
    <location>
        <begin position="71"/>
        <end position="150"/>
    </location>
</feature>
<keyword evidence="5 9" id="KW-0808">Transferase</keyword>
<evidence type="ECO:0000313" key="12">
    <source>
        <dbReference type="EMBL" id="PPA72244.1"/>
    </source>
</evidence>
<dbReference type="InterPro" id="IPR008332">
    <property type="entry name" value="MethylG_MeTrfase_N"/>
</dbReference>
<evidence type="ECO:0000256" key="2">
    <source>
        <dbReference type="ARBA" id="ARBA00008711"/>
    </source>
</evidence>
<dbReference type="NCBIfam" id="TIGR00589">
    <property type="entry name" value="ogt"/>
    <property type="match status" value="1"/>
</dbReference>
<dbReference type="HAMAP" id="MF_00772">
    <property type="entry name" value="OGT"/>
    <property type="match status" value="1"/>
</dbReference>
<keyword evidence="7 9" id="KW-0234">DNA repair</keyword>
<dbReference type="EC" id="2.1.1.63" evidence="9"/>
<organism evidence="12 13">
    <name type="scientific">Jeotgalibacillus proteolyticus</name>
    <dbReference type="NCBI Taxonomy" id="2082395"/>
    <lineage>
        <taxon>Bacteria</taxon>
        <taxon>Bacillati</taxon>
        <taxon>Bacillota</taxon>
        <taxon>Bacilli</taxon>
        <taxon>Bacillales</taxon>
        <taxon>Caryophanaceae</taxon>
        <taxon>Jeotgalibacillus</taxon>
    </lineage>
</organism>
<dbReference type="PANTHER" id="PTHR10815:SF5">
    <property type="entry name" value="METHYLATED-DNA--PROTEIN-CYSTEINE METHYLTRANSFERASE"/>
    <property type="match status" value="1"/>
</dbReference>
<dbReference type="InterPro" id="IPR014048">
    <property type="entry name" value="MethylDNA_cys_MeTrfase_DNA-bd"/>
</dbReference>
<dbReference type="InterPro" id="IPR036388">
    <property type="entry name" value="WH-like_DNA-bd_sf"/>
</dbReference>
<dbReference type="AlphaFoldDB" id="A0A2S5GH48"/>
<protein>
    <recommendedName>
        <fullName evidence="9">Methylated-DNA--protein-cysteine methyltransferase</fullName>
        <ecNumber evidence="9">2.1.1.63</ecNumber>
    </recommendedName>
    <alternativeName>
        <fullName evidence="9">6-O-methylguanine-DNA methyltransferase</fullName>
        <shortName evidence="9">MGMT</shortName>
    </alternativeName>
    <alternativeName>
        <fullName evidence="9">O-6-methylguanine-DNA-alkyltransferase</fullName>
    </alternativeName>
</protein>
<evidence type="ECO:0000256" key="6">
    <source>
        <dbReference type="ARBA" id="ARBA00022763"/>
    </source>
</evidence>
<evidence type="ECO:0000313" key="13">
    <source>
        <dbReference type="Proteomes" id="UP000239047"/>
    </source>
</evidence>
<dbReference type="Gene3D" id="1.10.10.10">
    <property type="entry name" value="Winged helix-like DNA-binding domain superfamily/Winged helix DNA-binding domain"/>
    <property type="match status" value="1"/>
</dbReference>
<evidence type="ECO:0000256" key="1">
    <source>
        <dbReference type="ARBA" id="ARBA00001286"/>
    </source>
</evidence>
<dbReference type="RefSeq" id="WP_104056355.1">
    <property type="nucleotide sequence ID" value="NZ_PREZ01000001.1"/>
</dbReference>
<evidence type="ECO:0000256" key="7">
    <source>
        <dbReference type="ARBA" id="ARBA00023204"/>
    </source>
</evidence>
<feature type="active site" description="Nucleophile; methyl group acceptor" evidence="9">
    <location>
        <position position="121"/>
    </location>
</feature>
<dbReference type="GO" id="GO:0032259">
    <property type="term" value="P:methylation"/>
    <property type="evidence" value="ECO:0007669"/>
    <property type="project" value="UniProtKB-KW"/>
</dbReference>
<dbReference type="InterPro" id="IPR023546">
    <property type="entry name" value="MGMT"/>
</dbReference>
<feature type="domain" description="Methylguanine DNA methyltransferase ribonuclease-like" evidence="11">
    <location>
        <begin position="1"/>
        <end position="65"/>
    </location>
</feature>
<comment type="catalytic activity">
    <reaction evidence="8 9">
        <text>a 6-O-methyl-2'-deoxyguanosine in DNA + L-cysteinyl-[protein] = S-methyl-L-cysteinyl-[protein] + a 2'-deoxyguanosine in DNA</text>
        <dbReference type="Rhea" id="RHEA:24000"/>
        <dbReference type="Rhea" id="RHEA-COMP:10131"/>
        <dbReference type="Rhea" id="RHEA-COMP:10132"/>
        <dbReference type="Rhea" id="RHEA-COMP:11367"/>
        <dbReference type="Rhea" id="RHEA-COMP:11368"/>
        <dbReference type="ChEBI" id="CHEBI:29950"/>
        <dbReference type="ChEBI" id="CHEBI:82612"/>
        <dbReference type="ChEBI" id="CHEBI:85445"/>
        <dbReference type="ChEBI" id="CHEBI:85448"/>
        <dbReference type="EC" id="2.1.1.63"/>
    </reaction>
</comment>
<comment type="catalytic activity">
    <reaction evidence="1 9">
        <text>a 4-O-methyl-thymidine in DNA + L-cysteinyl-[protein] = a thymidine in DNA + S-methyl-L-cysteinyl-[protein]</text>
        <dbReference type="Rhea" id="RHEA:53428"/>
        <dbReference type="Rhea" id="RHEA-COMP:10131"/>
        <dbReference type="Rhea" id="RHEA-COMP:10132"/>
        <dbReference type="Rhea" id="RHEA-COMP:13555"/>
        <dbReference type="Rhea" id="RHEA-COMP:13556"/>
        <dbReference type="ChEBI" id="CHEBI:29950"/>
        <dbReference type="ChEBI" id="CHEBI:82612"/>
        <dbReference type="ChEBI" id="CHEBI:137386"/>
        <dbReference type="ChEBI" id="CHEBI:137387"/>
        <dbReference type="EC" id="2.1.1.63"/>
    </reaction>
</comment>
<gene>
    <name evidence="12" type="ORF">C4B60_02375</name>
</gene>
<dbReference type="PANTHER" id="PTHR10815">
    <property type="entry name" value="METHYLATED-DNA--PROTEIN-CYSTEINE METHYLTRANSFERASE"/>
    <property type="match status" value="1"/>
</dbReference>
<dbReference type="GO" id="GO:0003908">
    <property type="term" value="F:methylated-DNA-[protein]-cysteine S-methyltransferase activity"/>
    <property type="evidence" value="ECO:0007669"/>
    <property type="project" value="UniProtKB-UniRule"/>
</dbReference>
<dbReference type="InterPro" id="IPR001497">
    <property type="entry name" value="MethylDNA_cys_MeTrfase_AS"/>
</dbReference>
<dbReference type="SUPFAM" id="SSF46767">
    <property type="entry name" value="Methylated DNA-protein cysteine methyltransferase, C-terminal domain"/>
    <property type="match status" value="1"/>
</dbReference>
<reference evidence="12 13" key="1">
    <citation type="submission" date="2018-02" db="EMBL/GenBank/DDBJ databases">
        <title>Jeotgalibacillus proteolyticum sp. nov. a protease producing bacterium isolated from ocean sediments of Laizhou Bay.</title>
        <authorList>
            <person name="Li Y."/>
        </authorList>
    </citation>
    <scope>NUCLEOTIDE SEQUENCE [LARGE SCALE GENOMIC DNA]</scope>
    <source>
        <strain evidence="12 13">22-7</strain>
    </source>
</reference>
<name>A0A2S5GH48_9BACL</name>
<keyword evidence="6 9" id="KW-0227">DNA damage</keyword>
<dbReference type="Proteomes" id="UP000239047">
    <property type="component" value="Unassembled WGS sequence"/>
</dbReference>